<evidence type="ECO:0000259" key="1">
    <source>
        <dbReference type="Pfam" id="PF00931"/>
    </source>
</evidence>
<dbReference type="Pfam" id="PF00931">
    <property type="entry name" value="NB-ARC"/>
    <property type="match status" value="1"/>
</dbReference>
<feature type="domain" description="NB-ARC" evidence="1">
    <location>
        <begin position="69"/>
        <end position="225"/>
    </location>
</feature>
<dbReference type="EMBL" id="JAFBBP010000001">
    <property type="protein sequence ID" value="MBM7494026.1"/>
    <property type="molecule type" value="Genomic_DNA"/>
</dbReference>
<name>A0ABS2M0S3_9ACTN</name>
<dbReference type="Gene3D" id="3.40.50.300">
    <property type="entry name" value="P-loop containing nucleotide triphosphate hydrolases"/>
    <property type="match status" value="1"/>
</dbReference>
<dbReference type="RefSeq" id="WP_204944674.1">
    <property type="nucleotide sequence ID" value="NZ_JAFBBP010000001.1"/>
</dbReference>
<sequence length="311" mass="33555">MTSSVQPVPVASGTRAAAIGSNSGSVLTGDNNRIVQVSPGAVRTPDQVPAPTRLVFLPRVPVDPFVGREAALDGLAGELERGAGVVAQVLHGLGGVGKSELALQYADRYADRYQLVWWVQAEDGERLDASLAELARRLEPAHGLLGITTSDAAGWAIQWLQCHSGWLLIFDNVEERATVAAVMGKVGRYGKIVITTRRNINWRGTARPLQIAVLSADAAVALLTELTSHTGHLTELEALCELAGELGYLPLALEQAGAFIAQEHRSVREYLRLWREKPAEAFEGVDEGGDAARTIARIWDMTLDAINQRDR</sequence>
<dbReference type="PANTHER" id="PTHR35205">
    <property type="entry name" value="NB-ARC AND TPR DOMAIN PROTEIN"/>
    <property type="match status" value="1"/>
</dbReference>
<organism evidence="2 3">
    <name type="scientific">Micromonospora luteifusca</name>
    <dbReference type="NCBI Taxonomy" id="709860"/>
    <lineage>
        <taxon>Bacteria</taxon>
        <taxon>Bacillati</taxon>
        <taxon>Actinomycetota</taxon>
        <taxon>Actinomycetes</taxon>
        <taxon>Micromonosporales</taxon>
        <taxon>Micromonosporaceae</taxon>
        <taxon>Micromonospora</taxon>
    </lineage>
</organism>
<evidence type="ECO:0000313" key="3">
    <source>
        <dbReference type="Proteomes" id="UP000764837"/>
    </source>
</evidence>
<reference evidence="2 3" key="1">
    <citation type="submission" date="2021-01" db="EMBL/GenBank/DDBJ databases">
        <title>Sequencing the genomes of 1000 actinobacteria strains.</title>
        <authorList>
            <person name="Klenk H.-P."/>
        </authorList>
    </citation>
    <scope>NUCLEOTIDE SEQUENCE [LARGE SCALE GENOMIC DNA]</scope>
    <source>
        <strain evidence="2 3">DSM 100204</strain>
    </source>
</reference>
<protein>
    <recommendedName>
        <fullName evidence="1">NB-ARC domain-containing protein</fullName>
    </recommendedName>
</protein>
<accession>A0ABS2M0S3</accession>
<keyword evidence="3" id="KW-1185">Reference proteome</keyword>
<dbReference type="InterPro" id="IPR027417">
    <property type="entry name" value="P-loop_NTPase"/>
</dbReference>
<dbReference type="SUPFAM" id="SSF52540">
    <property type="entry name" value="P-loop containing nucleoside triphosphate hydrolases"/>
    <property type="match status" value="1"/>
</dbReference>
<proteinExistence type="predicted"/>
<gene>
    <name evidence="2" type="ORF">JOD64_005248</name>
</gene>
<evidence type="ECO:0000313" key="2">
    <source>
        <dbReference type="EMBL" id="MBM7494026.1"/>
    </source>
</evidence>
<dbReference type="Proteomes" id="UP000764837">
    <property type="component" value="Unassembled WGS sequence"/>
</dbReference>
<dbReference type="PANTHER" id="PTHR35205:SF1">
    <property type="entry name" value="ZU5 DOMAIN-CONTAINING PROTEIN"/>
    <property type="match status" value="1"/>
</dbReference>
<dbReference type="InterPro" id="IPR002182">
    <property type="entry name" value="NB-ARC"/>
</dbReference>
<comment type="caution">
    <text evidence="2">The sequence shown here is derived from an EMBL/GenBank/DDBJ whole genome shotgun (WGS) entry which is preliminary data.</text>
</comment>